<evidence type="ECO:0000313" key="2">
    <source>
        <dbReference type="EMBL" id="MFD0999432.1"/>
    </source>
</evidence>
<protein>
    <recommendedName>
        <fullName evidence="4">DUF4923 domain-containing protein</fullName>
    </recommendedName>
</protein>
<dbReference type="EMBL" id="JBHTKA010000001">
    <property type="protein sequence ID" value="MFD0999432.1"/>
    <property type="molecule type" value="Genomic_DNA"/>
</dbReference>
<feature type="chain" id="PRO_5047226561" description="DUF4923 domain-containing protein" evidence="1">
    <location>
        <begin position="24"/>
        <end position="203"/>
    </location>
</feature>
<accession>A0ABW3K343</accession>
<reference evidence="3" key="1">
    <citation type="journal article" date="2019" name="Int. J. Syst. Evol. Microbiol.">
        <title>The Global Catalogue of Microorganisms (GCM) 10K type strain sequencing project: providing services to taxonomists for standard genome sequencing and annotation.</title>
        <authorList>
            <consortium name="The Broad Institute Genomics Platform"/>
            <consortium name="The Broad Institute Genome Sequencing Center for Infectious Disease"/>
            <person name="Wu L."/>
            <person name="Ma J."/>
        </authorList>
    </citation>
    <scope>NUCLEOTIDE SEQUENCE [LARGE SCALE GENOMIC DNA]</scope>
    <source>
        <strain evidence="3">CCUG 58938</strain>
    </source>
</reference>
<keyword evidence="3" id="KW-1185">Reference proteome</keyword>
<evidence type="ECO:0008006" key="4">
    <source>
        <dbReference type="Google" id="ProtNLM"/>
    </source>
</evidence>
<keyword evidence="1" id="KW-0732">Signal</keyword>
<evidence type="ECO:0000313" key="3">
    <source>
        <dbReference type="Proteomes" id="UP001597112"/>
    </source>
</evidence>
<gene>
    <name evidence="2" type="ORF">ACFQ21_08945</name>
</gene>
<dbReference type="Proteomes" id="UP001597112">
    <property type="component" value="Unassembled WGS sequence"/>
</dbReference>
<feature type="signal peptide" evidence="1">
    <location>
        <begin position="1"/>
        <end position="23"/>
    </location>
</feature>
<comment type="caution">
    <text evidence="2">The sequence shown here is derived from an EMBL/GenBank/DDBJ whole genome shotgun (WGS) entry which is preliminary data.</text>
</comment>
<organism evidence="2 3">
    <name type="scientific">Ohtaekwangia kribbensis</name>
    <dbReference type="NCBI Taxonomy" id="688913"/>
    <lineage>
        <taxon>Bacteria</taxon>
        <taxon>Pseudomonadati</taxon>
        <taxon>Bacteroidota</taxon>
        <taxon>Cytophagia</taxon>
        <taxon>Cytophagales</taxon>
        <taxon>Fulvivirgaceae</taxon>
        <taxon>Ohtaekwangia</taxon>
    </lineage>
</organism>
<evidence type="ECO:0000256" key="1">
    <source>
        <dbReference type="SAM" id="SignalP"/>
    </source>
</evidence>
<sequence length="203" mass="22407">MKKILLCLIPLLKLAIVFGQIEATTKDGKAVILNSNGTWKYVEEDKKVVESTITPISYECKDIVIDKVDKMTGESTRMMKEGMVVSEDNENGFGIIAFEASGSVILKIIAAGAGSCIEDAAEMNILFRDGTRLKMVNGGKFNCEGVFTVYFGGGFGKRKELEILRSKEIETLRVWTSKSYVEKDFSSENSKMLMASLSCLNVK</sequence>
<name>A0ABW3K343_9BACT</name>
<proteinExistence type="predicted"/>
<dbReference type="RefSeq" id="WP_377577869.1">
    <property type="nucleotide sequence ID" value="NZ_JBHTKA010000001.1"/>
</dbReference>